<feature type="transmembrane region" description="Helical" evidence="3">
    <location>
        <begin position="49"/>
        <end position="69"/>
    </location>
</feature>
<comment type="pathway">
    <text evidence="1">Glycolipid biosynthesis; glycosylphosphatidylinositol-anchor biosynthesis.</text>
</comment>
<dbReference type="InterPro" id="IPR019328">
    <property type="entry name" value="PIGH-H_dom"/>
</dbReference>
<sequence>MLDVQLRSRSPDAVEFACTSAPPLFVVLLVRLSHAVLVVSLVSPAVRSAVGFPFAAAALVYIWLSALLLPRRESLLVIRSLGLQVTAHSPFRTSTRFIPLERIRDIWIHEAFYRGWCVKHYMCIVVDDQEDLVVVFEVGRRSFFPMLTSKEPPTAPGHLETSLEGNKKDSLAWKASVSIAFVYILASCLPQKYKNPSIHRASLSIHKSLPR</sequence>
<dbReference type="GO" id="GO:0016757">
    <property type="term" value="F:glycosyltransferase activity"/>
    <property type="evidence" value="ECO:0007669"/>
    <property type="project" value="UniProtKB-KW"/>
</dbReference>
<dbReference type="PANTHER" id="PTHR15231:SF1">
    <property type="entry name" value="PHOSPHATIDYLINOSITOL N-ACETYLGLUCOSAMINYLTRANSFERASE SUBUNIT H"/>
    <property type="match status" value="1"/>
</dbReference>
<keyword evidence="3" id="KW-0472">Membrane</keyword>
<name>A0A1U7LK96_NEOID</name>
<evidence type="ECO:0000256" key="3">
    <source>
        <dbReference type="SAM" id="Phobius"/>
    </source>
</evidence>
<dbReference type="EMBL" id="LXFE01002495">
    <property type="protein sequence ID" value="OLL22972.1"/>
    <property type="molecule type" value="Genomic_DNA"/>
</dbReference>
<keyword evidence="6" id="KW-1185">Reference proteome</keyword>
<dbReference type="Pfam" id="PF10181">
    <property type="entry name" value="PIG-H"/>
    <property type="match status" value="1"/>
</dbReference>
<dbReference type="Proteomes" id="UP000186594">
    <property type="component" value="Unassembled WGS sequence"/>
</dbReference>
<dbReference type="AlphaFoldDB" id="A0A1U7LK96"/>
<comment type="similarity">
    <text evidence="2">Belongs to the PIGH family.</text>
</comment>
<evidence type="ECO:0000313" key="6">
    <source>
        <dbReference type="Proteomes" id="UP000186594"/>
    </source>
</evidence>
<keyword evidence="5" id="KW-0328">Glycosyltransferase</keyword>
<dbReference type="InterPro" id="IPR044215">
    <property type="entry name" value="PIG-H"/>
</dbReference>
<evidence type="ECO:0000313" key="5">
    <source>
        <dbReference type="EMBL" id="OLL22972.1"/>
    </source>
</evidence>
<keyword evidence="5" id="KW-0808">Transferase</keyword>
<dbReference type="STRING" id="1198029.A0A1U7LK96"/>
<feature type="transmembrane region" description="Helical" evidence="3">
    <location>
        <begin position="21"/>
        <end position="43"/>
    </location>
</feature>
<feature type="domain" description="Phosphatidylinositol N-acetylglucosaminyltransferase subunit H conserved" evidence="4">
    <location>
        <begin position="74"/>
        <end position="137"/>
    </location>
</feature>
<dbReference type="GO" id="GO:0000506">
    <property type="term" value="C:glycosylphosphatidylinositol-N-acetylglucosaminyltransferase (GPI-GnT) complex"/>
    <property type="evidence" value="ECO:0007669"/>
    <property type="project" value="InterPro"/>
</dbReference>
<keyword evidence="3" id="KW-0812">Transmembrane</keyword>
<organism evidence="5 6">
    <name type="scientific">Neolecta irregularis (strain DAH-3)</name>
    <dbReference type="NCBI Taxonomy" id="1198029"/>
    <lineage>
        <taxon>Eukaryota</taxon>
        <taxon>Fungi</taxon>
        <taxon>Dikarya</taxon>
        <taxon>Ascomycota</taxon>
        <taxon>Taphrinomycotina</taxon>
        <taxon>Neolectales</taxon>
        <taxon>Neolectaceae</taxon>
        <taxon>Neolecta</taxon>
    </lineage>
</organism>
<proteinExistence type="inferred from homology"/>
<protein>
    <submittedName>
        <fullName evidence="5">Phosphatidylinositol N-acetylglucosaminyltransferase subunit gpi15</fullName>
    </submittedName>
</protein>
<dbReference type="GO" id="GO:0006506">
    <property type="term" value="P:GPI anchor biosynthetic process"/>
    <property type="evidence" value="ECO:0007669"/>
    <property type="project" value="UniProtKB-UniPathway"/>
</dbReference>
<evidence type="ECO:0000259" key="4">
    <source>
        <dbReference type="Pfam" id="PF10181"/>
    </source>
</evidence>
<evidence type="ECO:0000256" key="2">
    <source>
        <dbReference type="ARBA" id="ARBA00009610"/>
    </source>
</evidence>
<gene>
    <name evidence="5" type="ORF">NEOLI_004178</name>
</gene>
<evidence type="ECO:0000256" key="1">
    <source>
        <dbReference type="ARBA" id="ARBA00004687"/>
    </source>
</evidence>
<dbReference type="OrthoDB" id="6256716at2759"/>
<comment type="caution">
    <text evidence="5">The sequence shown here is derived from an EMBL/GenBank/DDBJ whole genome shotgun (WGS) entry which is preliminary data.</text>
</comment>
<reference evidence="5 6" key="1">
    <citation type="submission" date="2016-04" db="EMBL/GenBank/DDBJ databases">
        <title>Evolutionary innovation and constraint leading to complex multicellularity in the Ascomycota.</title>
        <authorList>
            <person name="Cisse O."/>
            <person name="Nguyen A."/>
            <person name="Hewitt D.A."/>
            <person name="Jedd G."/>
            <person name="Stajich J.E."/>
        </authorList>
    </citation>
    <scope>NUCLEOTIDE SEQUENCE [LARGE SCALE GENOMIC DNA]</scope>
    <source>
        <strain evidence="5 6">DAH-3</strain>
    </source>
</reference>
<dbReference type="PANTHER" id="PTHR15231">
    <property type="entry name" value="PHOSPHATIDYLINOSITOL N-ACETYLGLUCOSAMINYLTRANSFERASE SUBUNIT H"/>
    <property type="match status" value="1"/>
</dbReference>
<keyword evidence="3" id="KW-1133">Transmembrane helix</keyword>
<dbReference type="UniPathway" id="UPA00196"/>
<accession>A0A1U7LK96</accession>